<dbReference type="Gramene" id="evm.model.02.684">
    <property type="protein sequence ID" value="cds.evm.model.02.684"/>
    <property type="gene ID" value="evm.TU.02.684"/>
</dbReference>
<dbReference type="OMA" id="FDEWLEY"/>
<reference evidence="2" key="2">
    <citation type="submission" date="2021-03" db="UniProtKB">
        <authorList>
            <consortium name="EnsemblPlants"/>
        </authorList>
    </citation>
    <scope>IDENTIFICATION</scope>
</reference>
<dbReference type="EMBL" id="UZAU01000129">
    <property type="status" value="NOT_ANNOTATED_CDS"/>
    <property type="molecule type" value="Genomic_DNA"/>
</dbReference>
<feature type="compositionally biased region" description="Low complexity" evidence="1">
    <location>
        <begin position="22"/>
        <end position="32"/>
    </location>
</feature>
<evidence type="ECO:0000313" key="3">
    <source>
        <dbReference type="Proteomes" id="UP000596661"/>
    </source>
</evidence>
<dbReference type="GO" id="GO:0004848">
    <property type="term" value="F:ureidoglycolate hydrolase activity"/>
    <property type="evidence" value="ECO:0007669"/>
    <property type="project" value="InterPro"/>
</dbReference>
<protein>
    <recommendedName>
        <fullName evidence="4">Ureidoglycolate hydrolase</fullName>
    </recommendedName>
</protein>
<dbReference type="PANTHER" id="PTHR35721:SF1">
    <property type="entry name" value="UREIDOGLYCOLATE HYDROLASE"/>
    <property type="match status" value="1"/>
</dbReference>
<keyword evidence="3" id="KW-1185">Reference proteome</keyword>
<accession>A0A803P236</accession>
<dbReference type="Gene3D" id="2.60.120.480">
    <property type="entry name" value="Ureidoglycolate hydrolase"/>
    <property type="match status" value="1"/>
</dbReference>
<dbReference type="InterPro" id="IPR011051">
    <property type="entry name" value="RmlC_Cupin_sf"/>
</dbReference>
<dbReference type="SUPFAM" id="SSF51182">
    <property type="entry name" value="RmlC-like cupins"/>
    <property type="match status" value="1"/>
</dbReference>
<dbReference type="Proteomes" id="UP000596661">
    <property type="component" value="Chromosome 2"/>
</dbReference>
<dbReference type="PANTHER" id="PTHR35721">
    <property type="entry name" value="UREIDOGLYCOLATE HYDROLASE"/>
    <property type="match status" value="1"/>
</dbReference>
<proteinExistence type="predicted"/>
<dbReference type="InterPro" id="IPR024060">
    <property type="entry name" value="Ureidoglycolate_lyase_dom_sf"/>
</dbReference>
<evidence type="ECO:0000256" key="1">
    <source>
        <dbReference type="SAM" id="MobiDB-lite"/>
    </source>
</evidence>
<evidence type="ECO:0000313" key="2">
    <source>
        <dbReference type="EnsemblPlants" id="cds.evm.model.02.684"/>
    </source>
</evidence>
<feature type="region of interest" description="Disordered" evidence="1">
    <location>
        <begin position="22"/>
        <end position="47"/>
    </location>
</feature>
<evidence type="ECO:0008006" key="4">
    <source>
        <dbReference type="Google" id="ProtNLM"/>
    </source>
</evidence>
<organism evidence="2 3">
    <name type="scientific">Cannabis sativa</name>
    <name type="common">Hemp</name>
    <name type="synonym">Marijuana</name>
    <dbReference type="NCBI Taxonomy" id="3483"/>
    <lineage>
        <taxon>Eukaryota</taxon>
        <taxon>Viridiplantae</taxon>
        <taxon>Streptophyta</taxon>
        <taxon>Embryophyta</taxon>
        <taxon>Tracheophyta</taxon>
        <taxon>Spermatophyta</taxon>
        <taxon>Magnoliopsida</taxon>
        <taxon>eudicotyledons</taxon>
        <taxon>Gunneridae</taxon>
        <taxon>Pentapetalae</taxon>
        <taxon>rosids</taxon>
        <taxon>fabids</taxon>
        <taxon>Rosales</taxon>
        <taxon>Cannabaceae</taxon>
        <taxon>Cannabis</taxon>
    </lineage>
</organism>
<dbReference type="EnsemblPlants" id="evm.model.02.684">
    <property type="protein sequence ID" value="cds.evm.model.02.684"/>
    <property type="gene ID" value="evm.TU.02.684"/>
</dbReference>
<reference evidence="2" key="1">
    <citation type="submission" date="2018-11" db="EMBL/GenBank/DDBJ databases">
        <authorList>
            <person name="Grassa J C."/>
        </authorList>
    </citation>
    <scope>NUCLEOTIDE SEQUENCE [LARGE SCALE GENOMIC DNA]</scope>
</reference>
<dbReference type="AlphaFoldDB" id="A0A803P236"/>
<name>A0A803P236_CANSA</name>
<sequence length="287" mass="32430">MARTISLLKLIKFRLAATRPPQQQFAASSARQQPHRSTEPIPWQPPPMNAIKLNVDAALESRKKRRRSAHGTMILFPPPLSSYPRNSPYYGQRVKMENRFGSKPKPATIKLKPIEATPETFQEFGQVVEASDDGDLFSSKDAQLDLTHGIPRLYIMKIEKRPLEFASITHHARVTQCLGSIGGHEWYLGVARPSLSENLNESESDLAKNGVKASSGHLYEPPRVEEIRVFKISGSKFIKLNRGTWHAGPIFKAESMDFYNLELTDTNLVDHTTHHFKENGVVFFIDD</sequence>